<dbReference type="Proteomes" id="UP000706163">
    <property type="component" value="Unassembled WGS sequence"/>
</dbReference>
<gene>
    <name evidence="1" type="ORF">K8V85_09505</name>
</gene>
<protein>
    <submittedName>
        <fullName evidence="1">Uncharacterized protein</fullName>
    </submittedName>
</protein>
<reference evidence="1" key="2">
    <citation type="submission" date="2021-09" db="EMBL/GenBank/DDBJ databases">
        <authorList>
            <person name="Gilroy R."/>
        </authorList>
    </citation>
    <scope>NUCLEOTIDE SEQUENCE</scope>
    <source>
        <strain evidence="1">CHK149-3286</strain>
    </source>
</reference>
<proteinExistence type="predicted"/>
<organism evidence="1 2">
    <name type="scientific">Staphylococcus kloosii</name>
    <dbReference type="NCBI Taxonomy" id="29384"/>
    <lineage>
        <taxon>Bacteria</taxon>
        <taxon>Bacillati</taxon>
        <taxon>Bacillota</taxon>
        <taxon>Bacilli</taxon>
        <taxon>Bacillales</taxon>
        <taxon>Staphylococcaceae</taxon>
        <taxon>Staphylococcus</taxon>
    </lineage>
</organism>
<reference evidence="1" key="1">
    <citation type="journal article" date="2021" name="PeerJ">
        <title>Extensive microbial diversity within the chicken gut microbiome revealed by metagenomics and culture.</title>
        <authorList>
            <person name="Gilroy R."/>
            <person name="Ravi A."/>
            <person name="Getino M."/>
            <person name="Pursley I."/>
            <person name="Horton D.L."/>
            <person name="Alikhan N.F."/>
            <person name="Baker D."/>
            <person name="Gharbi K."/>
            <person name="Hall N."/>
            <person name="Watson M."/>
            <person name="Adriaenssens E.M."/>
            <person name="Foster-Nyarko E."/>
            <person name="Jarju S."/>
            <person name="Secka A."/>
            <person name="Antonio M."/>
            <person name="Oren A."/>
            <person name="Chaudhuri R.R."/>
            <person name="La Ragione R."/>
            <person name="Hildebrand F."/>
            <person name="Pallen M.J."/>
        </authorList>
    </citation>
    <scope>NUCLEOTIDE SEQUENCE</scope>
    <source>
        <strain evidence="1">CHK149-3286</strain>
    </source>
</reference>
<evidence type="ECO:0000313" key="1">
    <source>
        <dbReference type="EMBL" id="HJF68532.1"/>
    </source>
</evidence>
<dbReference type="EMBL" id="DYVT01000110">
    <property type="protein sequence ID" value="HJF68532.1"/>
    <property type="molecule type" value="Genomic_DNA"/>
</dbReference>
<comment type="caution">
    <text evidence="1">The sequence shown here is derived from an EMBL/GenBank/DDBJ whole genome shotgun (WGS) entry which is preliminary data.</text>
</comment>
<name>A0A921GZ81_9STAP</name>
<dbReference type="RefSeq" id="WP_278675860.1">
    <property type="nucleotide sequence ID" value="NZ_DYVT01000110.1"/>
</dbReference>
<dbReference type="AlphaFoldDB" id="A0A921GZ81"/>
<accession>A0A921GZ81</accession>
<evidence type="ECO:0000313" key="2">
    <source>
        <dbReference type="Proteomes" id="UP000706163"/>
    </source>
</evidence>
<sequence>MKQEEIEIAIESKFKDISELVNEYEERGGKITYLAMINYDDSDSHGISANGYGEDIKNLIFSNENINKLATGYVYEEILGDLMKAGLVDKEDENNEQS</sequence>